<reference evidence="3" key="1">
    <citation type="submission" date="2018-06" db="EMBL/GenBank/DDBJ databases">
        <authorList>
            <person name="Khan S.A."/>
        </authorList>
    </citation>
    <scope>NUCLEOTIDE SEQUENCE [LARGE SCALE GENOMIC DNA]</scope>
    <source>
        <strain evidence="3">DB-1506</strain>
    </source>
</reference>
<proteinExistence type="predicted"/>
<dbReference type="EMBL" id="QLIX01000007">
    <property type="protein sequence ID" value="RAI58809.1"/>
    <property type="molecule type" value="Genomic_DNA"/>
</dbReference>
<name>A0A327M7U8_9PROT</name>
<keyword evidence="1" id="KW-0732">Signal</keyword>
<organism evidence="2 3">
    <name type="scientific">Roseicella frigidaeris</name>
    <dbReference type="NCBI Taxonomy" id="2230885"/>
    <lineage>
        <taxon>Bacteria</taxon>
        <taxon>Pseudomonadati</taxon>
        <taxon>Pseudomonadota</taxon>
        <taxon>Alphaproteobacteria</taxon>
        <taxon>Acetobacterales</taxon>
        <taxon>Roseomonadaceae</taxon>
        <taxon>Roseicella</taxon>
    </lineage>
</organism>
<comment type="caution">
    <text evidence="2">The sequence shown here is derived from an EMBL/GenBank/DDBJ whole genome shotgun (WGS) entry which is preliminary data.</text>
</comment>
<accession>A0A327M7U8</accession>
<dbReference type="AlphaFoldDB" id="A0A327M7U8"/>
<sequence length="115" mass="12269">MHRALRLASLLLLGAGPLCQPAMAETLQCHSVNGNVTCSGSGGTSCQTVDGRTVCVSGKGDVVQEFGNRAPDQAGQPAARRLWLERQGAAGRLQLDREAGKLRLRTERLDLDLED</sequence>
<evidence type="ECO:0000256" key="1">
    <source>
        <dbReference type="SAM" id="SignalP"/>
    </source>
</evidence>
<keyword evidence="3" id="KW-1185">Reference proteome</keyword>
<dbReference type="OrthoDB" id="7307479at2"/>
<gene>
    <name evidence="2" type="ORF">DOO78_12095</name>
</gene>
<evidence type="ECO:0000313" key="3">
    <source>
        <dbReference type="Proteomes" id="UP000249065"/>
    </source>
</evidence>
<dbReference type="Proteomes" id="UP000249065">
    <property type="component" value="Unassembled WGS sequence"/>
</dbReference>
<feature type="chain" id="PRO_5016338491" evidence="1">
    <location>
        <begin position="25"/>
        <end position="115"/>
    </location>
</feature>
<feature type="signal peptide" evidence="1">
    <location>
        <begin position="1"/>
        <end position="24"/>
    </location>
</feature>
<evidence type="ECO:0000313" key="2">
    <source>
        <dbReference type="EMBL" id="RAI58809.1"/>
    </source>
</evidence>
<dbReference type="RefSeq" id="WP_111470018.1">
    <property type="nucleotide sequence ID" value="NZ_QLIX01000007.1"/>
</dbReference>
<protein>
    <submittedName>
        <fullName evidence="2">Uncharacterized protein</fullName>
    </submittedName>
</protein>